<dbReference type="Proteomes" id="UP000032141">
    <property type="component" value="Chromosome C3"/>
</dbReference>
<proteinExistence type="predicted"/>
<dbReference type="AlphaFoldDB" id="A0A0D3BE19"/>
<evidence type="ECO:0000256" key="1">
    <source>
        <dbReference type="SAM" id="MobiDB-lite"/>
    </source>
</evidence>
<evidence type="ECO:0000313" key="3">
    <source>
        <dbReference type="Proteomes" id="UP000032141"/>
    </source>
</evidence>
<evidence type="ECO:0000313" key="2">
    <source>
        <dbReference type="EnsemblPlants" id="Bo3g091650.1"/>
    </source>
</evidence>
<dbReference type="EnsemblPlants" id="Bo3g091650.1">
    <property type="protein sequence ID" value="Bo3g091650.1"/>
    <property type="gene ID" value="Bo3g091650"/>
</dbReference>
<feature type="compositionally biased region" description="Polar residues" evidence="1">
    <location>
        <begin position="163"/>
        <end position="174"/>
    </location>
</feature>
<dbReference type="HOGENOM" id="CLU_012390_5_3_1"/>
<dbReference type="Pfam" id="PF04827">
    <property type="entry name" value="Plant_tran"/>
    <property type="match status" value="1"/>
</dbReference>
<name>A0A0D3BE19_BRAOL</name>
<dbReference type="PANTHER" id="PTHR47150">
    <property type="entry name" value="OS12G0169200 PROTEIN"/>
    <property type="match status" value="1"/>
</dbReference>
<dbReference type="InterPro" id="IPR006912">
    <property type="entry name" value="Harbinger_derived_prot"/>
</dbReference>
<reference evidence="2" key="2">
    <citation type="submission" date="2015-03" db="UniProtKB">
        <authorList>
            <consortium name="EnsemblPlants"/>
        </authorList>
    </citation>
    <scope>IDENTIFICATION</scope>
</reference>
<protein>
    <recommendedName>
        <fullName evidence="4">No apical meristem-associated C-terminal domain-containing protein</fullName>
    </recommendedName>
</protein>
<dbReference type="STRING" id="109376.A0A0D3BE19"/>
<dbReference type="PANTHER" id="PTHR47150:SF5">
    <property type="entry name" value="OS07G0546750 PROTEIN"/>
    <property type="match status" value="1"/>
</dbReference>
<reference evidence="2 3" key="1">
    <citation type="journal article" date="2014" name="Genome Biol.">
        <title>Transcriptome and methylome profiling reveals relics of genome dominance in the mesopolyploid Brassica oleracea.</title>
        <authorList>
            <person name="Parkin I.A."/>
            <person name="Koh C."/>
            <person name="Tang H."/>
            <person name="Robinson S.J."/>
            <person name="Kagale S."/>
            <person name="Clarke W.E."/>
            <person name="Town C.D."/>
            <person name="Nixon J."/>
            <person name="Krishnakumar V."/>
            <person name="Bidwell S.L."/>
            <person name="Denoeud F."/>
            <person name="Belcram H."/>
            <person name="Links M.G."/>
            <person name="Just J."/>
            <person name="Clarke C."/>
            <person name="Bender T."/>
            <person name="Huebert T."/>
            <person name="Mason A.S."/>
            <person name="Pires J.C."/>
            <person name="Barker G."/>
            <person name="Moore J."/>
            <person name="Walley P.G."/>
            <person name="Manoli S."/>
            <person name="Batley J."/>
            <person name="Edwards D."/>
            <person name="Nelson M.N."/>
            <person name="Wang X."/>
            <person name="Paterson A.H."/>
            <person name="King G."/>
            <person name="Bancroft I."/>
            <person name="Chalhoub B."/>
            <person name="Sharpe A.G."/>
        </authorList>
    </citation>
    <scope>NUCLEOTIDE SEQUENCE</scope>
    <source>
        <strain evidence="2 3">cv. TO1000</strain>
    </source>
</reference>
<organism evidence="2 3">
    <name type="scientific">Brassica oleracea var. oleracea</name>
    <dbReference type="NCBI Taxonomy" id="109376"/>
    <lineage>
        <taxon>Eukaryota</taxon>
        <taxon>Viridiplantae</taxon>
        <taxon>Streptophyta</taxon>
        <taxon>Embryophyta</taxon>
        <taxon>Tracheophyta</taxon>
        <taxon>Spermatophyta</taxon>
        <taxon>Magnoliopsida</taxon>
        <taxon>eudicotyledons</taxon>
        <taxon>Gunneridae</taxon>
        <taxon>Pentapetalae</taxon>
        <taxon>rosids</taxon>
        <taxon>malvids</taxon>
        <taxon>Brassicales</taxon>
        <taxon>Brassicaceae</taxon>
        <taxon>Brassiceae</taxon>
        <taxon>Brassica</taxon>
    </lineage>
</organism>
<keyword evidence="3" id="KW-1185">Reference proteome</keyword>
<accession>A0A0D3BE19</accession>
<dbReference type="Gramene" id="Bo3g091650.1">
    <property type="protein sequence ID" value="Bo3g091650.1"/>
    <property type="gene ID" value="Bo3g091650"/>
</dbReference>
<sequence>MDFNSYTSGSNFVDLLQSQRVFGSSEVPIFGTQQTVDSNLGPESVVERRERRRWTPSNDILLISSWLNTSKDAVVGTEQRSCAFWSRIASYFAASQKVAGEKTSGQNETDVLKKAHEIFYNNYKKKFTLEYAWMELCNDQKWCDVSSSRHGGSSKKRNLDDGYNSSASHATESKASAADDCTNRPSGVKASKARSKKTVDRKAADFQSMWSIKQQDLLAKREPLSESEEALKTKLIEDVYPMKFHSFVKRKTVSKGLVSPLDAVDEYLRLGASTARLCVENFVEAIINLFGDEYLRRPTPDDLQRLLYIGEVRGFPGMIGSIDCMHWEWKNCPTALKGQYSRGSGKPTIVLEAVSSYDLWIWHAFFGPPGTLNDINVLDRSPVFDDIINGQAPKVNFWVNGKEYDLAYYLTDEAVRKDVERAFGVLQARFGIIKNPTRIWDKVKIGKVMRACIILHNMIVQDERDQNTQFDVSEFQQGEGNGSSQVNLTYSTDIPSNMGNMMNVRTTIRDRRIHERLKADLVEHLWSKFGGDQDNN</sequence>
<feature type="region of interest" description="Disordered" evidence="1">
    <location>
        <begin position="148"/>
        <end position="200"/>
    </location>
</feature>
<evidence type="ECO:0008006" key="4">
    <source>
        <dbReference type="Google" id="ProtNLM"/>
    </source>
</evidence>